<accession>A0A9K3KAP0</accession>
<dbReference type="AlphaFoldDB" id="A0A9K3KAP0"/>
<feature type="region of interest" description="Disordered" evidence="1">
    <location>
        <begin position="1"/>
        <end position="60"/>
    </location>
</feature>
<feature type="compositionally biased region" description="Acidic residues" evidence="1">
    <location>
        <begin position="1"/>
        <end position="20"/>
    </location>
</feature>
<evidence type="ECO:0000313" key="3">
    <source>
        <dbReference type="EMBL" id="KAG7365617.1"/>
    </source>
</evidence>
<dbReference type="EMBL" id="JAGRRH010000008">
    <property type="protein sequence ID" value="KAG7365617.1"/>
    <property type="molecule type" value="Genomic_DNA"/>
</dbReference>
<evidence type="ECO:0000256" key="1">
    <source>
        <dbReference type="SAM" id="MobiDB-lite"/>
    </source>
</evidence>
<comment type="caution">
    <text evidence="2">The sequence shown here is derived from an EMBL/GenBank/DDBJ whole genome shotgun (WGS) entry which is preliminary data.</text>
</comment>
<evidence type="ECO:0000313" key="4">
    <source>
        <dbReference type="Proteomes" id="UP000693970"/>
    </source>
</evidence>
<sequence>MVFDDNELDSVGDEPNEESMEQYHPNNNSHDTVDDPISDDNVDEEDGDDGEDDFDGVPLVFVSKHTQLSLPPTLPTQQQAPSDLVWEDTAIQTSWNLSCASHDHVVDDVGIDKSLGKDKEGSESNNPCLWHIPSFTTRRSKDDNDASSSSKKTVSDIFQHWQPKTLAVPPSWAVPATDLDTPIDPREKCE</sequence>
<feature type="compositionally biased region" description="Acidic residues" evidence="1">
    <location>
        <begin position="34"/>
        <end position="55"/>
    </location>
</feature>
<feature type="region of interest" description="Disordered" evidence="1">
    <location>
        <begin position="116"/>
        <end position="154"/>
    </location>
</feature>
<reference evidence="2" key="1">
    <citation type="journal article" date="2021" name="Sci. Rep.">
        <title>Diploid genomic architecture of Nitzschia inconspicua, an elite biomass production diatom.</title>
        <authorList>
            <person name="Oliver A."/>
            <person name="Podell S."/>
            <person name="Pinowska A."/>
            <person name="Traller J.C."/>
            <person name="Smith S.R."/>
            <person name="McClure R."/>
            <person name="Beliaev A."/>
            <person name="Bohutskyi P."/>
            <person name="Hill E.A."/>
            <person name="Rabines A."/>
            <person name="Zheng H."/>
            <person name="Allen L.Z."/>
            <person name="Kuo A."/>
            <person name="Grigoriev I.V."/>
            <person name="Allen A.E."/>
            <person name="Hazlebeck D."/>
            <person name="Allen E.E."/>
        </authorList>
    </citation>
    <scope>NUCLEOTIDE SEQUENCE</scope>
    <source>
        <strain evidence="2">Hildebrandi</strain>
    </source>
</reference>
<name>A0A9K3KAP0_9STRA</name>
<evidence type="ECO:0000313" key="2">
    <source>
        <dbReference type="EMBL" id="KAG7339601.1"/>
    </source>
</evidence>
<protein>
    <submittedName>
        <fullName evidence="2">Uncharacterized protein</fullName>
    </submittedName>
</protein>
<dbReference type="EMBL" id="JAGRRH010000032">
    <property type="protein sequence ID" value="KAG7339601.1"/>
    <property type="molecule type" value="Genomic_DNA"/>
</dbReference>
<reference evidence="2" key="2">
    <citation type="submission" date="2021-04" db="EMBL/GenBank/DDBJ databases">
        <authorList>
            <person name="Podell S."/>
        </authorList>
    </citation>
    <scope>NUCLEOTIDE SEQUENCE</scope>
    <source>
        <strain evidence="2">Hildebrandi</strain>
    </source>
</reference>
<proteinExistence type="predicted"/>
<gene>
    <name evidence="3" type="ORF">IV203_025058</name>
    <name evidence="2" type="ORF">IV203_025194</name>
</gene>
<keyword evidence="4" id="KW-1185">Reference proteome</keyword>
<dbReference type="Proteomes" id="UP000693970">
    <property type="component" value="Unassembled WGS sequence"/>
</dbReference>
<organism evidence="2 4">
    <name type="scientific">Nitzschia inconspicua</name>
    <dbReference type="NCBI Taxonomy" id="303405"/>
    <lineage>
        <taxon>Eukaryota</taxon>
        <taxon>Sar</taxon>
        <taxon>Stramenopiles</taxon>
        <taxon>Ochrophyta</taxon>
        <taxon>Bacillariophyta</taxon>
        <taxon>Bacillariophyceae</taxon>
        <taxon>Bacillariophycidae</taxon>
        <taxon>Bacillariales</taxon>
        <taxon>Bacillariaceae</taxon>
        <taxon>Nitzschia</taxon>
    </lineage>
</organism>